<dbReference type="AlphaFoldDB" id="A0A1L9UC57"/>
<protein>
    <submittedName>
        <fullName evidence="1">Uncharacterized protein</fullName>
    </submittedName>
</protein>
<accession>A0A1L9UC57</accession>
<reference evidence="2" key="1">
    <citation type="journal article" date="2017" name="Genome Biol.">
        <title>Comparative genomics reveals high biological diversity and specific adaptations in the industrially and medically important fungal genus Aspergillus.</title>
        <authorList>
            <person name="de Vries R.P."/>
            <person name="Riley R."/>
            <person name="Wiebenga A."/>
            <person name="Aguilar-Osorio G."/>
            <person name="Amillis S."/>
            <person name="Uchima C.A."/>
            <person name="Anderluh G."/>
            <person name="Asadollahi M."/>
            <person name="Askin M."/>
            <person name="Barry K."/>
            <person name="Battaglia E."/>
            <person name="Bayram O."/>
            <person name="Benocci T."/>
            <person name="Braus-Stromeyer S.A."/>
            <person name="Caldana C."/>
            <person name="Canovas D."/>
            <person name="Cerqueira G.C."/>
            <person name="Chen F."/>
            <person name="Chen W."/>
            <person name="Choi C."/>
            <person name="Clum A."/>
            <person name="Dos Santos R.A."/>
            <person name="Damasio A.R."/>
            <person name="Diallinas G."/>
            <person name="Emri T."/>
            <person name="Fekete E."/>
            <person name="Flipphi M."/>
            <person name="Freyberg S."/>
            <person name="Gallo A."/>
            <person name="Gournas C."/>
            <person name="Habgood R."/>
            <person name="Hainaut M."/>
            <person name="Harispe M.L."/>
            <person name="Henrissat B."/>
            <person name="Hilden K.S."/>
            <person name="Hope R."/>
            <person name="Hossain A."/>
            <person name="Karabika E."/>
            <person name="Karaffa L."/>
            <person name="Karanyi Z."/>
            <person name="Krasevec N."/>
            <person name="Kuo A."/>
            <person name="Kusch H."/>
            <person name="LaButti K."/>
            <person name="Lagendijk E.L."/>
            <person name="Lapidus A."/>
            <person name="Levasseur A."/>
            <person name="Lindquist E."/>
            <person name="Lipzen A."/>
            <person name="Logrieco A.F."/>
            <person name="MacCabe A."/>
            <person name="Maekelae M.R."/>
            <person name="Malavazi I."/>
            <person name="Melin P."/>
            <person name="Meyer V."/>
            <person name="Mielnichuk N."/>
            <person name="Miskei M."/>
            <person name="Molnar A.P."/>
            <person name="Mule G."/>
            <person name="Ngan C.Y."/>
            <person name="Orejas M."/>
            <person name="Orosz E."/>
            <person name="Ouedraogo J.P."/>
            <person name="Overkamp K.M."/>
            <person name="Park H.-S."/>
            <person name="Perrone G."/>
            <person name="Piumi F."/>
            <person name="Punt P.J."/>
            <person name="Ram A.F."/>
            <person name="Ramon A."/>
            <person name="Rauscher S."/>
            <person name="Record E."/>
            <person name="Riano-Pachon D.M."/>
            <person name="Robert V."/>
            <person name="Roehrig J."/>
            <person name="Ruller R."/>
            <person name="Salamov A."/>
            <person name="Salih N.S."/>
            <person name="Samson R.A."/>
            <person name="Sandor E."/>
            <person name="Sanguinetti M."/>
            <person name="Schuetze T."/>
            <person name="Sepcic K."/>
            <person name="Shelest E."/>
            <person name="Sherlock G."/>
            <person name="Sophianopoulou V."/>
            <person name="Squina F.M."/>
            <person name="Sun H."/>
            <person name="Susca A."/>
            <person name="Todd R.B."/>
            <person name="Tsang A."/>
            <person name="Unkles S.E."/>
            <person name="van de Wiele N."/>
            <person name="van Rossen-Uffink D."/>
            <person name="Oliveira J.V."/>
            <person name="Vesth T.C."/>
            <person name="Visser J."/>
            <person name="Yu J.-H."/>
            <person name="Zhou M."/>
            <person name="Andersen M.R."/>
            <person name="Archer D.B."/>
            <person name="Baker S.E."/>
            <person name="Benoit I."/>
            <person name="Brakhage A.A."/>
            <person name="Braus G.H."/>
            <person name="Fischer R."/>
            <person name="Frisvad J.C."/>
            <person name="Goldman G.H."/>
            <person name="Houbraken J."/>
            <person name="Oakley B."/>
            <person name="Pocsi I."/>
            <person name="Scazzocchio C."/>
            <person name="Seiboth B."/>
            <person name="vanKuyk P.A."/>
            <person name="Wortman J."/>
            <person name="Dyer P.S."/>
            <person name="Grigoriev I.V."/>
        </authorList>
    </citation>
    <scope>NUCLEOTIDE SEQUENCE [LARGE SCALE GENOMIC DNA]</scope>
    <source>
        <strain evidence="2">CBS 101740 / IMI 381727 / IBT 21946</strain>
    </source>
</reference>
<sequence>MIWCLTIPGLTKLISTPYQALKYLLLPHNLPYPSGPTTCCAFVILANHRPAPRKKQRRPHFSPHGPVSLTKDIQTSMLSKPPRSRFILIIIIYIWTHTRAYNMFDNMTKPPFTPLGPGIEK</sequence>
<name>A0A1L9UC57_ASPBC</name>
<organism evidence="1 2">
    <name type="scientific">Aspergillus brasiliensis (strain CBS 101740 / IMI 381727 / IBT 21946)</name>
    <dbReference type="NCBI Taxonomy" id="767769"/>
    <lineage>
        <taxon>Eukaryota</taxon>
        <taxon>Fungi</taxon>
        <taxon>Dikarya</taxon>
        <taxon>Ascomycota</taxon>
        <taxon>Pezizomycotina</taxon>
        <taxon>Eurotiomycetes</taxon>
        <taxon>Eurotiomycetidae</taxon>
        <taxon>Eurotiales</taxon>
        <taxon>Aspergillaceae</taxon>
        <taxon>Aspergillus</taxon>
        <taxon>Aspergillus subgen. Circumdati</taxon>
    </lineage>
</organism>
<dbReference type="EMBL" id="KV878689">
    <property type="protein sequence ID" value="OJJ69264.1"/>
    <property type="molecule type" value="Genomic_DNA"/>
</dbReference>
<proteinExistence type="predicted"/>
<gene>
    <name evidence="1" type="ORF">ASPBRDRAFT_300427</name>
</gene>
<dbReference type="GeneID" id="93575213"/>
<dbReference type="Proteomes" id="UP000184499">
    <property type="component" value="Unassembled WGS sequence"/>
</dbReference>
<dbReference type="VEuPathDB" id="FungiDB:ASPBRDRAFT_300427"/>
<dbReference type="RefSeq" id="XP_067476513.1">
    <property type="nucleotide sequence ID" value="XM_067622725.1"/>
</dbReference>
<evidence type="ECO:0000313" key="2">
    <source>
        <dbReference type="Proteomes" id="UP000184499"/>
    </source>
</evidence>
<keyword evidence="2" id="KW-1185">Reference proteome</keyword>
<evidence type="ECO:0000313" key="1">
    <source>
        <dbReference type="EMBL" id="OJJ69264.1"/>
    </source>
</evidence>